<evidence type="ECO:0000313" key="1">
    <source>
        <dbReference type="EMBL" id="WWF03869.1"/>
    </source>
</evidence>
<dbReference type="EMBL" id="CP104874">
    <property type="protein sequence ID" value="WWF03869.1"/>
    <property type="molecule type" value="Genomic_DNA"/>
</dbReference>
<accession>A0ABZ2F9C4</accession>
<dbReference type="Proteomes" id="UP001381003">
    <property type="component" value="Chromosome"/>
</dbReference>
<evidence type="ECO:0000313" key="2">
    <source>
        <dbReference type="Proteomes" id="UP001381003"/>
    </source>
</evidence>
<protein>
    <submittedName>
        <fullName evidence="1">Uncharacterized protein</fullName>
    </submittedName>
</protein>
<dbReference type="RefSeq" id="WP_068424196.1">
    <property type="nucleotide sequence ID" value="NZ_CP104874.1"/>
</dbReference>
<organism evidence="1 2">
    <name type="scientific">Janibacter terrae</name>
    <dbReference type="NCBI Taxonomy" id="103817"/>
    <lineage>
        <taxon>Bacteria</taxon>
        <taxon>Bacillati</taxon>
        <taxon>Actinomycetota</taxon>
        <taxon>Actinomycetes</taxon>
        <taxon>Micrococcales</taxon>
        <taxon>Intrasporangiaceae</taxon>
        <taxon>Janibacter</taxon>
    </lineage>
</organism>
<reference evidence="1 2" key="1">
    <citation type="submission" date="2022-09" db="EMBL/GenBank/DDBJ databases">
        <title>Complete genome sequence of Janibacter terrae strain COS04-44, PCL-degrading bacteria isolated from oil spilled coast.</title>
        <authorList>
            <person name="Park H."/>
            <person name="Kim J.Y."/>
            <person name="An S.H."/>
            <person name="Lee C.M."/>
            <person name="Weon H.-Y."/>
        </authorList>
    </citation>
    <scope>NUCLEOTIDE SEQUENCE [LARGE SCALE GENOMIC DNA]</scope>
    <source>
        <strain evidence="1 2">COS04-44</strain>
    </source>
</reference>
<name>A0ABZ2F9C4_9MICO</name>
<proteinExistence type="predicted"/>
<sequence>MSALTELSLPRVVLLADALGVDETEAATAFVGALRDLARPVVAVSLAGDPGTPVARRALAALETAPDLLVLTAPGLLSRLDARGGTLADAGTALRYKGVSTGIVLGTVAGSPGLGHALALHAEVLRARELPLLGALSGGPQDLSWSVPDQWGTMAP</sequence>
<gene>
    <name evidence="1" type="ORF">N5P18_09100</name>
</gene>
<keyword evidence="2" id="KW-1185">Reference proteome</keyword>